<proteinExistence type="inferred from homology"/>
<keyword evidence="8" id="KW-0408">Iron</keyword>
<gene>
    <name evidence="12" type="ORF">LL252_06805</name>
</gene>
<reference evidence="12" key="1">
    <citation type="submission" date="2021-10" db="EMBL/GenBank/DDBJ databases">
        <title>The diversity and Nitrogen Metabolism of Culturable Nitrate-Utilizing Bacteria Within the Oxygen Minimum Zone of the Changjiang (Yangtze River)Estuary.</title>
        <authorList>
            <person name="Zhang D."/>
            <person name="Zheng J."/>
            <person name="Liu S."/>
            <person name="He W."/>
        </authorList>
    </citation>
    <scope>NUCLEOTIDE SEQUENCE</scope>
    <source>
        <strain evidence="12">FXH-223</strain>
    </source>
</reference>
<dbReference type="Pfam" id="PF22620">
    <property type="entry name" value="OYE-like_second_a-b"/>
    <property type="match status" value="1"/>
</dbReference>
<evidence type="ECO:0000256" key="4">
    <source>
        <dbReference type="ARBA" id="ARBA00022630"/>
    </source>
</evidence>
<evidence type="ECO:0000256" key="8">
    <source>
        <dbReference type="ARBA" id="ARBA00023004"/>
    </source>
</evidence>
<dbReference type="AlphaFoldDB" id="A0A9Q3UNM9"/>
<dbReference type="PANTHER" id="PTHR42917:SF2">
    <property type="entry name" value="2,4-DIENOYL-COA REDUCTASE [(2E)-ENOYL-COA-PRODUCING]"/>
    <property type="match status" value="1"/>
</dbReference>
<feature type="domain" description="NADH:flavin oxidoreductase/NADH oxidase N-terminal" evidence="10">
    <location>
        <begin position="9"/>
        <end position="343"/>
    </location>
</feature>
<dbReference type="RefSeq" id="WP_228233528.1">
    <property type="nucleotide sequence ID" value="NZ_JAJGNA010000005.1"/>
</dbReference>
<dbReference type="InterPro" id="IPR036188">
    <property type="entry name" value="FAD/NAD-bd_sf"/>
</dbReference>
<evidence type="ECO:0000256" key="9">
    <source>
        <dbReference type="ARBA" id="ARBA00023014"/>
    </source>
</evidence>
<evidence type="ECO:0000259" key="10">
    <source>
        <dbReference type="Pfam" id="PF00724"/>
    </source>
</evidence>
<sequence>MTQERYPHLFRPLRVGNIEIRNRLMQSAHAMAFNTRDGLTTNRDIEYHAARARGGIGLMITGNRLIHPTSNTFCRGYAYGYRDEMVERDQALTRAVHDHGARIFAQLNHFGVMGETHAMDDYRVLWSSSNIKSPVFGEQAKAMERQDMDEVVEGWTRSAEYAKAAGFDGVEVHLAHSYLLHQFISPLFNKRQDEYGGSFENRLRFPLEVIRAVRERVGPDFVVGVRLTLDEMVPGGLEVDDWIEVARTVEATGCIDYIMTTAGVYQSASYIMPPADVPNGWLADPAARLKQAVNLPVFAVSGITTAAEAEAILARDGADMVAMTRAQIADPDFANKTRQGRENDIYHCLRCNQGCVARLFYGTSMTCQVNPATGREERFAPHTETPAATPGHWVVVGGGPGGMKAAEGLARRGHRVTLLEKDGQLGGQVNHIVKLPRRESFAWITKDLGSQLEKLGVDVRLGSEADVDGVLALDPDGIIVATGSTPDRSGYSDINPLVPKIPGIDAPHVLTAVDVLEGAEVGERVLVLDEEGNRYSAGITEYLVARGHHVHLVTRWNALFHKLAQTLDQPVVYGKLPGDRFRATLNSWVSSFEKGKAELYQLYTGETHTLEDFDSVVLAVRHLPAEALYLALRERHPKVHRVGDCQAPRKTDHAIFEGFLAGREEFDNWTRYVEPGALEQFDPALPERLKDLPA</sequence>
<organism evidence="12 13">
    <name type="scientific">Alloalcanivorax marinus</name>
    <dbReference type="NCBI Taxonomy" id="1177169"/>
    <lineage>
        <taxon>Bacteria</taxon>
        <taxon>Pseudomonadati</taxon>
        <taxon>Pseudomonadota</taxon>
        <taxon>Gammaproteobacteria</taxon>
        <taxon>Oceanospirillales</taxon>
        <taxon>Alcanivoracaceae</taxon>
        <taxon>Alloalcanivorax</taxon>
    </lineage>
</organism>
<comment type="caution">
    <text evidence="12">The sequence shown here is derived from an EMBL/GenBank/DDBJ whole genome shotgun (WGS) entry which is preliminary data.</text>
</comment>
<comment type="similarity">
    <text evidence="3">In the N-terminal section; belongs to the NADH:flavin oxidoreductase/NADH oxidase family.</text>
</comment>
<dbReference type="PRINTS" id="PR00368">
    <property type="entry name" value="FADPNR"/>
</dbReference>
<dbReference type="InterPro" id="IPR013785">
    <property type="entry name" value="Aldolase_TIM"/>
</dbReference>
<evidence type="ECO:0000259" key="11">
    <source>
        <dbReference type="Pfam" id="PF22620"/>
    </source>
</evidence>
<dbReference type="InterPro" id="IPR054428">
    <property type="entry name" value="TMADH/DMDH/HD_second_a-b"/>
</dbReference>
<comment type="cofactor">
    <cofactor evidence="1">
        <name>FMN</name>
        <dbReference type="ChEBI" id="CHEBI:58210"/>
    </cofactor>
</comment>
<dbReference type="Gene3D" id="3.20.20.70">
    <property type="entry name" value="Aldolase class I"/>
    <property type="match status" value="1"/>
</dbReference>
<dbReference type="Proteomes" id="UP001108027">
    <property type="component" value="Unassembled WGS sequence"/>
</dbReference>
<feature type="domain" description="TMADH/DMDH/HD second alpha/beta" evidence="11">
    <location>
        <begin position="510"/>
        <end position="608"/>
    </location>
</feature>
<dbReference type="GO" id="GO:0046872">
    <property type="term" value="F:metal ion binding"/>
    <property type="evidence" value="ECO:0007669"/>
    <property type="project" value="UniProtKB-KW"/>
</dbReference>
<dbReference type="SUPFAM" id="SSF51971">
    <property type="entry name" value="Nucleotide-binding domain"/>
    <property type="match status" value="1"/>
</dbReference>
<keyword evidence="13" id="KW-1185">Reference proteome</keyword>
<dbReference type="Pfam" id="PF13450">
    <property type="entry name" value="NAD_binding_8"/>
    <property type="match status" value="1"/>
</dbReference>
<protein>
    <submittedName>
        <fullName evidence="12">NAD(P)-binding protein</fullName>
    </submittedName>
</protein>
<accession>A0A9Q3UNM9</accession>
<evidence type="ECO:0000256" key="2">
    <source>
        <dbReference type="ARBA" id="ARBA00001966"/>
    </source>
</evidence>
<keyword evidence="7" id="KW-0560">Oxidoreductase</keyword>
<evidence type="ECO:0000313" key="12">
    <source>
        <dbReference type="EMBL" id="MCC4308278.1"/>
    </source>
</evidence>
<keyword evidence="5" id="KW-0288">FMN</keyword>
<name>A0A9Q3UNM9_9GAMM</name>
<dbReference type="GO" id="GO:0016491">
    <property type="term" value="F:oxidoreductase activity"/>
    <property type="evidence" value="ECO:0007669"/>
    <property type="project" value="UniProtKB-KW"/>
</dbReference>
<dbReference type="InterPro" id="IPR001155">
    <property type="entry name" value="OxRdtase_FMN_N"/>
</dbReference>
<dbReference type="SUPFAM" id="SSF51905">
    <property type="entry name" value="FAD/NAD(P)-binding domain"/>
    <property type="match status" value="1"/>
</dbReference>
<comment type="cofactor">
    <cofactor evidence="2">
        <name>[4Fe-4S] cluster</name>
        <dbReference type="ChEBI" id="CHEBI:49883"/>
    </cofactor>
</comment>
<dbReference type="GO" id="GO:0010181">
    <property type="term" value="F:FMN binding"/>
    <property type="evidence" value="ECO:0007669"/>
    <property type="project" value="InterPro"/>
</dbReference>
<evidence type="ECO:0000256" key="1">
    <source>
        <dbReference type="ARBA" id="ARBA00001917"/>
    </source>
</evidence>
<dbReference type="SUPFAM" id="SSF51395">
    <property type="entry name" value="FMN-linked oxidoreductases"/>
    <property type="match status" value="1"/>
</dbReference>
<evidence type="ECO:0000256" key="7">
    <source>
        <dbReference type="ARBA" id="ARBA00023002"/>
    </source>
</evidence>
<dbReference type="Gene3D" id="3.40.50.720">
    <property type="entry name" value="NAD(P)-binding Rossmann-like Domain"/>
    <property type="match status" value="1"/>
</dbReference>
<dbReference type="PANTHER" id="PTHR42917">
    <property type="entry name" value="2,4-DIENOYL-COA REDUCTASE"/>
    <property type="match status" value="1"/>
</dbReference>
<evidence type="ECO:0000256" key="6">
    <source>
        <dbReference type="ARBA" id="ARBA00022723"/>
    </source>
</evidence>
<dbReference type="Pfam" id="PF00724">
    <property type="entry name" value="Oxidored_FMN"/>
    <property type="match status" value="1"/>
</dbReference>
<keyword evidence="6" id="KW-0479">Metal-binding</keyword>
<keyword evidence="4" id="KW-0285">Flavoprotein</keyword>
<evidence type="ECO:0000256" key="3">
    <source>
        <dbReference type="ARBA" id="ARBA00011048"/>
    </source>
</evidence>
<dbReference type="GO" id="GO:0051536">
    <property type="term" value="F:iron-sulfur cluster binding"/>
    <property type="evidence" value="ECO:0007669"/>
    <property type="project" value="UniProtKB-KW"/>
</dbReference>
<evidence type="ECO:0000313" key="13">
    <source>
        <dbReference type="Proteomes" id="UP001108027"/>
    </source>
</evidence>
<keyword evidence="9" id="KW-0411">Iron-sulfur</keyword>
<dbReference type="Gene3D" id="3.50.50.60">
    <property type="entry name" value="FAD/NAD(P)-binding domain"/>
    <property type="match status" value="1"/>
</dbReference>
<dbReference type="EMBL" id="JAJGNA010000005">
    <property type="protein sequence ID" value="MCC4308278.1"/>
    <property type="molecule type" value="Genomic_DNA"/>
</dbReference>
<dbReference type="InterPro" id="IPR051793">
    <property type="entry name" value="NADH:flavin_oxidoreductase"/>
</dbReference>
<evidence type="ECO:0000256" key="5">
    <source>
        <dbReference type="ARBA" id="ARBA00022643"/>
    </source>
</evidence>